<evidence type="ECO:0000313" key="2">
    <source>
        <dbReference type="Proteomes" id="UP000505210"/>
    </source>
</evidence>
<sequence>MFSRNVFADIKKPPLQCEGVADWRAIAQMGQLPEGAIALKFKLKFKQN</sequence>
<organism evidence="1 2">
    <name type="scientific">Thermoleptolyngbya sichuanensis A183</name>
    <dbReference type="NCBI Taxonomy" id="2737172"/>
    <lineage>
        <taxon>Bacteria</taxon>
        <taxon>Bacillati</taxon>
        <taxon>Cyanobacteriota</taxon>
        <taxon>Cyanophyceae</taxon>
        <taxon>Oculatellales</taxon>
        <taxon>Oculatellaceae</taxon>
        <taxon>Thermoleptolyngbya</taxon>
        <taxon>Thermoleptolyngbya sichuanensis</taxon>
    </lineage>
</organism>
<protein>
    <submittedName>
        <fullName evidence="1">Uncharacterized protein</fullName>
    </submittedName>
</protein>
<gene>
    <name evidence="1" type="ORF">HPC62_14925</name>
</gene>
<dbReference type="RefSeq" id="WP_172356926.1">
    <property type="nucleotide sequence ID" value="NZ_CP053661.1"/>
</dbReference>
<dbReference type="AlphaFoldDB" id="A0A6M8BGA5"/>
<dbReference type="EMBL" id="CP053661">
    <property type="protein sequence ID" value="QKD83316.1"/>
    <property type="molecule type" value="Genomic_DNA"/>
</dbReference>
<reference evidence="1 2" key="1">
    <citation type="submission" date="2020-05" db="EMBL/GenBank/DDBJ databases">
        <title>Complete genome sequence of of a novel Thermoleptolyngbya strain isolated from hot springs of Ganzi, Sichuan China.</title>
        <authorList>
            <person name="Tang J."/>
            <person name="Daroch M."/>
            <person name="Li L."/>
            <person name="Waleron K."/>
            <person name="Waleron M."/>
            <person name="Waleron M."/>
        </authorList>
    </citation>
    <scope>NUCLEOTIDE SEQUENCE [LARGE SCALE GENOMIC DNA]</scope>
    <source>
        <strain evidence="1 2">PKUAC-SCTA183</strain>
    </source>
</reference>
<dbReference type="KEGG" id="theu:HPC62_14925"/>
<keyword evidence="2" id="KW-1185">Reference proteome</keyword>
<accession>A0A6M8BGA5</accession>
<dbReference type="Proteomes" id="UP000505210">
    <property type="component" value="Chromosome"/>
</dbReference>
<name>A0A6M8BGA5_9CYAN</name>
<proteinExistence type="predicted"/>
<evidence type="ECO:0000313" key="1">
    <source>
        <dbReference type="EMBL" id="QKD83316.1"/>
    </source>
</evidence>